<evidence type="ECO:0000259" key="2">
    <source>
        <dbReference type="SMART" id="SM00062"/>
    </source>
</evidence>
<organism evidence="3 4">
    <name type="scientific">Bdellovibrio bacteriovorus (strain ATCC 15356 / DSM 50701 / NCIMB 9529 / HD100)</name>
    <dbReference type="NCBI Taxonomy" id="264462"/>
    <lineage>
        <taxon>Bacteria</taxon>
        <taxon>Pseudomonadati</taxon>
        <taxon>Bdellovibrionota</taxon>
        <taxon>Bdellovibrionia</taxon>
        <taxon>Bdellovibrionales</taxon>
        <taxon>Pseudobdellovibrionaceae</taxon>
        <taxon>Bdellovibrio</taxon>
    </lineage>
</organism>
<dbReference type="Pfam" id="PF00497">
    <property type="entry name" value="SBP_bac_3"/>
    <property type="match status" value="1"/>
</dbReference>
<evidence type="ECO:0000313" key="4">
    <source>
        <dbReference type="Proteomes" id="UP000008080"/>
    </source>
</evidence>
<reference evidence="3 4" key="1">
    <citation type="journal article" date="2004" name="Science">
        <title>A predator unmasked: life cycle of Bdellovibrio bacteriovorus from a genomic perspective.</title>
        <authorList>
            <person name="Rendulic S."/>
            <person name="Jagtap P."/>
            <person name="Rosinus A."/>
            <person name="Eppinger M."/>
            <person name="Baar C."/>
            <person name="Lanz C."/>
            <person name="Keller H."/>
            <person name="Lambert C."/>
            <person name="Evans K.J."/>
            <person name="Goesmann A."/>
            <person name="Meyer F."/>
            <person name="Sockett R.E."/>
            <person name="Schuster S.C."/>
        </authorList>
    </citation>
    <scope>NUCLEOTIDE SEQUENCE [LARGE SCALE GENOMIC DNA]</scope>
    <source>
        <strain evidence="4">ATCC 15356 / DSM 50701 / NCIMB 9529 / HD100</strain>
    </source>
</reference>
<dbReference type="GeneID" id="93014373"/>
<dbReference type="RefSeq" id="WP_011165899.1">
    <property type="nucleotide sequence ID" value="NC_005363.1"/>
</dbReference>
<dbReference type="KEGG" id="bba:Bd3573"/>
<dbReference type="AlphaFoldDB" id="Q6MHH1"/>
<accession>Q6MHH1</accession>
<dbReference type="eggNOG" id="COG0834">
    <property type="taxonomic scope" value="Bacteria"/>
</dbReference>
<dbReference type="Gene3D" id="3.40.190.10">
    <property type="entry name" value="Periplasmic binding protein-like II"/>
    <property type="match status" value="2"/>
</dbReference>
<keyword evidence="1" id="KW-0732">Signal</keyword>
<dbReference type="SMART" id="SM00062">
    <property type="entry name" value="PBPb"/>
    <property type="match status" value="1"/>
</dbReference>
<evidence type="ECO:0000256" key="1">
    <source>
        <dbReference type="SAM" id="SignalP"/>
    </source>
</evidence>
<proteinExistence type="predicted"/>
<sequence>MQILKALLVIVMGFAVEAAFAKDICSRQFIVGTNNYQPMYFRNSGGQAGGVDEELISAIMARRECGYNSRGMARPVAVESLKRNQLDLILLVAENNIYSDAGADYIPLFRSVRELVVRKSKYKKGQTVADVFANKKVIFGNLIGSRAVMTESEYQLLIKDKRLIQVPDAAGVFALIQKGRTDAVIATPLLNNYLVKDLKIENDVVTVADRNFTTSLGIYVSRKRVGPQERQRLEEIVHKMKKDGTIEKILSKYLTIDQLSSVSYE</sequence>
<dbReference type="InterPro" id="IPR001638">
    <property type="entry name" value="Solute-binding_3/MltF_N"/>
</dbReference>
<evidence type="ECO:0000313" key="3">
    <source>
        <dbReference type="EMBL" id="CAE78361.1"/>
    </source>
</evidence>
<feature type="chain" id="PRO_5004278185" evidence="1">
    <location>
        <begin position="22"/>
        <end position="265"/>
    </location>
</feature>
<dbReference type="HOGENOM" id="CLU_1036918_0_0_7"/>
<dbReference type="Proteomes" id="UP000008080">
    <property type="component" value="Chromosome"/>
</dbReference>
<keyword evidence="4" id="KW-1185">Reference proteome</keyword>
<name>Q6MHH1_BDEBA</name>
<dbReference type="SUPFAM" id="SSF53850">
    <property type="entry name" value="Periplasmic binding protein-like II"/>
    <property type="match status" value="1"/>
</dbReference>
<dbReference type="EMBL" id="BX842655">
    <property type="protein sequence ID" value="CAE78361.1"/>
    <property type="molecule type" value="Genomic_DNA"/>
</dbReference>
<protein>
    <submittedName>
        <fullName evidence="3">Polar amino acid transport system substrate-binding protein</fullName>
    </submittedName>
</protein>
<feature type="signal peptide" evidence="1">
    <location>
        <begin position="1"/>
        <end position="21"/>
    </location>
</feature>
<gene>
    <name evidence="3" type="ordered locus">Bd3573</name>
</gene>
<feature type="domain" description="Solute-binding protein family 3/N-terminal" evidence="2">
    <location>
        <begin position="28"/>
        <end position="257"/>
    </location>
</feature>